<protein>
    <submittedName>
        <fullName evidence="1">Uncharacterized protein</fullName>
    </submittedName>
</protein>
<organism evidence="1 2">
    <name type="scientific">Nonomuraea dietziae</name>
    <dbReference type="NCBI Taxonomy" id="65515"/>
    <lineage>
        <taxon>Bacteria</taxon>
        <taxon>Bacillati</taxon>
        <taxon>Actinomycetota</taxon>
        <taxon>Actinomycetes</taxon>
        <taxon>Streptosporangiales</taxon>
        <taxon>Streptosporangiaceae</taxon>
        <taxon>Nonomuraea</taxon>
    </lineage>
</organism>
<name>A0A7W5V589_9ACTN</name>
<dbReference type="RefSeq" id="WP_183649629.1">
    <property type="nucleotide sequence ID" value="NZ_BAAAXX010000150.1"/>
</dbReference>
<dbReference type="EMBL" id="JACIBV010000001">
    <property type="protein sequence ID" value="MBB3728111.1"/>
    <property type="molecule type" value="Genomic_DNA"/>
</dbReference>
<comment type="caution">
    <text evidence="1">The sequence shown here is derived from an EMBL/GenBank/DDBJ whole genome shotgun (WGS) entry which is preliminary data.</text>
</comment>
<reference evidence="1 2" key="1">
    <citation type="submission" date="2020-08" db="EMBL/GenBank/DDBJ databases">
        <title>Sequencing the genomes of 1000 actinobacteria strains.</title>
        <authorList>
            <person name="Klenk H.-P."/>
        </authorList>
    </citation>
    <scope>NUCLEOTIDE SEQUENCE [LARGE SCALE GENOMIC DNA]</scope>
    <source>
        <strain evidence="1 2">DSM 44320</strain>
    </source>
</reference>
<keyword evidence="2" id="KW-1185">Reference proteome</keyword>
<evidence type="ECO:0000313" key="1">
    <source>
        <dbReference type="EMBL" id="MBB3728111.1"/>
    </source>
</evidence>
<evidence type="ECO:0000313" key="2">
    <source>
        <dbReference type="Proteomes" id="UP000579945"/>
    </source>
</evidence>
<dbReference type="Proteomes" id="UP000579945">
    <property type="component" value="Unassembled WGS sequence"/>
</dbReference>
<gene>
    <name evidence="1" type="ORF">FHR33_003971</name>
</gene>
<dbReference type="GeneID" id="95390369"/>
<sequence length="148" mass="16337">MPADLQALLPLGGVLLGTAATLLGQLVATRETKREAKAAAEAAFREERKHAILEFLDVSQQVATIATQRHLGRELPDDVQAKIDQMWLRQRVIEIAGSLTLRRATYAFSERLMAATCRDVPEGVSVREFLEEGRIPVIEAAREELGFA</sequence>
<accession>A0A7W5V589</accession>
<proteinExistence type="predicted"/>
<dbReference type="AlphaFoldDB" id="A0A7W5V589"/>